<evidence type="ECO:0000313" key="1">
    <source>
        <dbReference type="EMBL" id="GBP25885.1"/>
    </source>
</evidence>
<accession>A0A4C1UHJ3</accession>
<dbReference type="AlphaFoldDB" id="A0A4C1UHJ3"/>
<proteinExistence type="predicted"/>
<protein>
    <submittedName>
        <fullName evidence="1">Uncharacterized protein</fullName>
    </submittedName>
</protein>
<name>A0A4C1UHJ3_EUMVA</name>
<comment type="caution">
    <text evidence="1">The sequence shown here is derived from an EMBL/GenBank/DDBJ whole genome shotgun (WGS) entry which is preliminary data.</text>
</comment>
<gene>
    <name evidence="1" type="ORF">EVAR_81768_1</name>
</gene>
<sequence>MLGHERASCEMVESTSLGSFNTSDTLVDVTVCMFVKMCLIGMKWKLLALTLGRARVALLCVGPVLMSATRGPKALEGSSRKVLANRNEIACRSYRALITHHRRTLPYSLHFRLSFLSCTSSLARCGLGCASDCRRRRDDHGPNRRINVF</sequence>
<organism evidence="1 2">
    <name type="scientific">Eumeta variegata</name>
    <name type="common">Bagworm moth</name>
    <name type="synonym">Eumeta japonica</name>
    <dbReference type="NCBI Taxonomy" id="151549"/>
    <lineage>
        <taxon>Eukaryota</taxon>
        <taxon>Metazoa</taxon>
        <taxon>Ecdysozoa</taxon>
        <taxon>Arthropoda</taxon>
        <taxon>Hexapoda</taxon>
        <taxon>Insecta</taxon>
        <taxon>Pterygota</taxon>
        <taxon>Neoptera</taxon>
        <taxon>Endopterygota</taxon>
        <taxon>Lepidoptera</taxon>
        <taxon>Glossata</taxon>
        <taxon>Ditrysia</taxon>
        <taxon>Tineoidea</taxon>
        <taxon>Psychidae</taxon>
        <taxon>Oiketicinae</taxon>
        <taxon>Eumeta</taxon>
    </lineage>
</organism>
<dbReference type="EMBL" id="BGZK01000173">
    <property type="protein sequence ID" value="GBP25885.1"/>
    <property type="molecule type" value="Genomic_DNA"/>
</dbReference>
<reference evidence="1 2" key="1">
    <citation type="journal article" date="2019" name="Commun. Biol.">
        <title>The bagworm genome reveals a unique fibroin gene that provides high tensile strength.</title>
        <authorList>
            <person name="Kono N."/>
            <person name="Nakamura H."/>
            <person name="Ohtoshi R."/>
            <person name="Tomita M."/>
            <person name="Numata K."/>
            <person name="Arakawa K."/>
        </authorList>
    </citation>
    <scope>NUCLEOTIDE SEQUENCE [LARGE SCALE GENOMIC DNA]</scope>
</reference>
<dbReference type="Proteomes" id="UP000299102">
    <property type="component" value="Unassembled WGS sequence"/>
</dbReference>
<evidence type="ECO:0000313" key="2">
    <source>
        <dbReference type="Proteomes" id="UP000299102"/>
    </source>
</evidence>
<keyword evidence="2" id="KW-1185">Reference proteome</keyword>